<accession>A0A4R1B7I6</accession>
<comment type="caution">
    <text evidence="1">The sequence shown here is derived from an EMBL/GenBank/DDBJ whole genome shotgun (WGS) entry which is preliminary data.</text>
</comment>
<dbReference type="Proteomes" id="UP000295443">
    <property type="component" value="Unassembled WGS sequence"/>
</dbReference>
<evidence type="ECO:0000313" key="1">
    <source>
        <dbReference type="EMBL" id="TCJ11619.1"/>
    </source>
</evidence>
<evidence type="ECO:0000313" key="2">
    <source>
        <dbReference type="Proteomes" id="UP000295443"/>
    </source>
</evidence>
<name>A0A4R1B7I6_9PROT</name>
<protein>
    <submittedName>
        <fullName evidence="1">Uncharacterized protein</fullName>
    </submittedName>
</protein>
<sequence length="94" mass="10746">MEHEIEWKDSFYLRKPVLELMLPARRWQVTPDGKRISIDTPLNGLSTHERHIVEFALNPYMTAENIFSGLSQPIAQALAKAFNQLFGPGGFYAK</sequence>
<proteinExistence type="predicted"/>
<keyword evidence="2" id="KW-1185">Reference proteome</keyword>
<dbReference type="AlphaFoldDB" id="A0A4R1B7I6"/>
<gene>
    <name evidence="1" type="ORF">EZJ19_15215</name>
</gene>
<dbReference type="EMBL" id="SJZB01000052">
    <property type="protein sequence ID" value="TCJ11619.1"/>
    <property type="molecule type" value="Genomic_DNA"/>
</dbReference>
<dbReference type="RefSeq" id="WP_131449084.1">
    <property type="nucleotide sequence ID" value="NZ_SJZB01000052.1"/>
</dbReference>
<organism evidence="1 2">
    <name type="scientific">Parasulfuritortus cantonensis</name>
    <dbReference type="NCBI Taxonomy" id="2528202"/>
    <lineage>
        <taxon>Bacteria</taxon>
        <taxon>Pseudomonadati</taxon>
        <taxon>Pseudomonadota</taxon>
        <taxon>Betaproteobacteria</taxon>
        <taxon>Nitrosomonadales</taxon>
        <taxon>Thiobacillaceae</taxon>
        <taxon>Parasulfuritortus</taxon>
    </lineage>
</organism>
<reference evidence="1 2" key="1">
    <citation type="submission" date="2019-03" db="EMBL/GenBank/DDBJ databases">
        <title>Genome sequence of Thiobacillaceae bacterium LSR1, a sulfur-oxidizing bacterium isolated from freshwater sediment.</title>
        <authorList>
            <person name="Li S."/>
        </authorList>
    </citation>
    <scope>NUCLEOTIDE SEQUENCE [LARGE SCALE GENOMIC DNA]</scope>
    <source>
        <strain evidence="1 2">LSR1</strain>
    </source>
</reference>